<accession>A0A062UHK3</accession>
<evidence type="ECO:0000313" key="3">
    <source>
        <dbReference type="Proteomes" id="UP000027190"/>
    </source>
</evidence>
<reference evidence="2 3" key="1">
    <citation type="journal article" date="2014" name="Antonie Van Leeuwenhoek">
        <title>Hyphomonas beringensis sp. nov. and Hyphomonas chukchiensis sp. nov., isolated from surface seawater of the Bering Sea and Chukchi Sea.</title>
        <authorList>
            <person name="Li C."/>
            <person name="Lai Q."/>
            <person name="Li G."/>
            <person name="Dong C."/>
            <person name="Wang J."/>
            <person name="Liao Y."/>
            <person name="Shao Z."/>
        </authorList>
    </citation>
    <scope>NUCLEOTIDE SEQUENCE [LARGE SCALE GENOMIC DNA]</scope>
    <source>
        <strain evidence="2 3">BH-BN04-4</strain>
    </source>
</reference>
<dbReference type="STRING" id="1280947.HY30_16865"/>
<name>A0A062UHK3_9PROT</name>
<dbReference type="EMBL" id="AWFG01000025">
    <property type="protein sequence ID" value="KCZ57932.1"/>
    <property type="molecule type" value="Genomic_DNA"/>
</dbReference>
<organism evidence="2 3">
    <name type="scientific">Hyphomonas chukchiensis</name>
    <dbReference type="NCBI Taxonomy" id="1280947"/>
    <lineage>
        <taxon>Bacteria</taxon>
        <taxon>Pseudomonadati</taxon>
        <taxon>Pseudomonadota</taxon>
        <taxon>Alphaproteobacteria</taxon>
        <taxon>Hyphomonadales</taxon>
        <taxon>Hyphomonadaceae</taxon>
        <taxon>Hyphomonas</taxon>
    </lineage>
</organism>
<dbReference type="Proteomes" id="UP000027190">
    <property type="component" value="Unassembled WGS sequence"/>
</dbReference>
<evidence type="ECO:0000256" key="1">
    <source>
        <dbReference type="SAM" id="Phobius"/>
    </source>
</evidence>
<evidence type="ECO:0000313" key="2">
    <source>
        <dbReference type="EMBL" id="KCZ57932.1"/>
    </source>
</evidence>
<gene>
    <name evidence="2" type="ORF">HY30_16865</name>
</gene>
<keyword evidence="1" id="KW-0472">Membrane</keyword>
<dbReference type="PATRIC" id="fig|1280947.3.peg.1953"/>
<keyword evidence="1" id="KW-1133">Transmembrane helix</keyword>
<sequence length="45" mass="4928">MPEDETTIKKEEARQGQRIMGMPTTLAIGVVLALVGMLVLLAVFR</sequence>
<keyword evidence="3" id="KW-1185">Reference proteome</keyword>
<feature type="transmembrane region" description="Helical" evidence="1">
    <location>
        <begin position="21"/>
        <end position="44"/>
    </location>
</feature>
<keyword evidence="1" id="KW-0812">Transmembrane</keyword>
<dbReference type="AlphaFoldDB" id="A0A062UHK3"/>
<proteinExistence type="predicted"/>
<protein>
    <submittedName>
        <fullName evidence="2">Uncharacterized protein</fullName>
    </submittedName>
</protein>
<comment type="caution">
    <text evidence="2">The sequence shown here is derived from an EMBL/GenBank/DDBJ whole genome shotgun (WGS) entry which is preliminary data.</text>
</comment>
<dbReference type="RefSeq" id="WP_155839290.1">
    <property type="nucleotide sequence ID" value="NZ_AWFG01000025.1"/>
</dbReference>